<keyword evidence="9 13" id="KW-0067">ATP-binding</keyword>
<feature type="domain" description="Gnk2-homologous" evidence="18">
    <location>
        <begin position="25"/>
        <end position="129"/>
    </location>
</feature>
<keyword evidence="12" id="KW-0325">Glycoprotein</keyword>
<dbReference type="Gene3D" id="3.30.200.20">
    <property type="entry name" value="Phosphorylase Kinase, domain 1"/>
    <property type="match status" value="1"/>
</dbReference>
<evidence type="ECO:0000256" key="8">
    <source>
        <dbReference type="ARBA" id="ARBA00022777"/>
    </source>
</evidence>
<evidence type="ECO:0000256" key="16">
    <source>
        <dbReference type="SAM" id="SignalP"/>
    </source>
</evidence>
<dbReference type="SMART" id="SM00220">
    <property type="entry name" value="S_TKc"/>
    <property type="match status" value="1"/>
</dbReference>
<evidence type="ECO:0000256" key="15">
    <source>
        <dbReference type="SAM" id="Phobius"/>
    </source>
</evidence>
<evidence type="ECO:0000259" key="17">
    <source>
        <dbReference type="PROSITE" id="PS50011"/>
    </source>
</evidence>
<keyword evidence="7 13" id="KW-0547">Nucleotide-binding</keyword>
<dbReference type="InterPro" id="IPR000719">
    <property type="entry name" value="Prot_kinase_dom"/>
</dbReference>
<evidence type="ECO:0000256" key="14">
    <source>
        <dbReference type="SAM" id="MobiDB-lite"/>
    </source>
</evidence>
<dbReference type="Pfam" id="PF00069">
    <property type="entry name" value="Pkinase"/>
    <property type="match status" value="1"/>
</dbReference>
<dbReference type="PROSITE" id="PS00107">
    <property type="entry name" value="PROTEIN_KINASE_ATP"/>
    <property type="match status" value="1"/>
</dbReference>
<keyword evidence="4 15" id="KW-0812">Transmembrane</keyword>
<evidence type="ECO:0000256" key="1">
    <source>
        <dbReference type="ARBA" id="ARBA00004167"/>
    </source>
</evidence>
<dbReference type="EMBL" id="CM008047">
    <property type="protein sequence ID" value="PVH65000.1"/>
    <property type="molecule type" value="Genomic_DNA"/>
</dbReference>
<dbReference type="PROSITE" id="PS51473">
    <property type="entry name" value="GNK2"/>
    <property type="match status" value="2"/>
</dbReference>
<dbReference type="InterPro" id="IPR002902">
    <property type="entry name" value="GNK2"/>
</dbReference>
<keyword evidence="5 16" id="KW-0732">Signal</keyword>
<evidence type="ECO:0000256" key="13">
    <source>
        <dbReference type="PROSITE-ProRule" id="PRU10141"/>
    </source>
</evidence>
<comment type="subcellular location">
    <subcellularLocation>
        <location evidence="1">Membrane</location>
        <topology evidence="1">Single-pass membrane protein</topology>
    </subcellularLocation>
</comment>
<dbReference type="CDD" id="cd23509">
    <property type="entry name" value="Gnk2-like"/>
    <property type="match status" value="2"/>
</dbReference>
<dbReference type="Gramene" id="PVH65000">
    <property type="protein sequence ID" value="PVH65000"/>
    <property type="gene ID" value="PAHAL_2G398400"/>
</dbReference>
<keyword evidence="10 15" id="KW-1133">Transmembrane helix</keyword>
<dbReference type="GO" id="GO:0005524">
    <property type="term" value="F:ATP binding"/>
    <property type="evidence" value="ECO:0007669"/>
    <property type="project" value="UniProtKB-UniRule"/>
</dbReference>
<evidence type="ECO:0000256" key="5">
    <source>
        <dbReference type="ARBA" id="ARBA00022729"/>
    </source>
</evidence>
<dbReference type="GO" id="GO:0006950">
    <property type="term" value="P:response to stress"/>
    <property type="evidence" value="ECO:0007669"/>
    <property type="project" value="UniProtKB-ARBA"/>
</dbReference>
<keyword evidence="11 15" id="KW-0472">Membrane</keyword>
<feature type="region of interest" description="Disordered" evidence="14">
    <location>
        <begin position="262"/>
        <end position="282"/>
    </location>
</feature>
<dbReference type="FunFam" id="3.30.200.20:FF:000806">
    <property type="entry name" value="Putative DUF26-domain protein kinase family protein"/>
    <property type="match status" value="1"/>
</dbReference>
<feature type="binding site" evidence="13">
    <location>
        <position position="402"/>
    </location>
    <ligand>
        <name>ATP</name>
        <dbReference type="ChEBI" id="CHEBI:30616"/>
    </ligand>
</feature>
<evidence type="ECO:0000256" key="7">
    <source>
        <dbReference type="ARBA" id="ARBA00022741"/>
    </source>
</evidence>
<dbReference type="InterPro" id="IPR017441">
    <property type="entry name" value="Protein_kinase_ATP_BS"/>
</dbReference>
<keyword evidence="2" id="KW-0723">Serine/threonine-protein kinase</keyword>
<evidence type="ECO:0000259" key="18">
    <source>
        <dbReference type="PROSITE" id="PS51473"/>
    </source>
</evidence>
<name>A0A2T8KS65_9POAL</name>
<evidence type="ECO:0000256" key="12">
    <source>
        <dbReference type="ARBA" id="ARBA00023180"/>
    </source>
</evidence>
<dbReference type="PROSITE" id="PS50011">
    <property type="entry name" value="PROTEIN_KINASE_DOM"/>
    <property type="match status" value="1"/>
</dbReference>
<keyword evidence="6" id="KW-0677">Repeat</keyword>
<feature type="signal peptide" evidence="16">
    <location>
        <begin position="1"/>
        <end position="25"/>
    </location>
</feature>
<dbReference type="InterPro" id="IPR008271">
    <property type="entry name" value="Ser/Thr_kinase_AS"/>
</dbReference>
<dbReference type="InterPro" id="IPR011009">
    <property type="entry name" value="Kinase-like_dom_sf"/>
</dbReference>
<evidence type="ECO:0000256" key="3">
    <source>
        <dbReference type="ARBA" id="ARBA00022679"/>
    </source>
</evidence>
<sequence>MAHHLLPMAAILAAAAALLAVPAAGYPWPVCGGTSSFKANSTYQAHLDSVAATLPKNASTSPDLFATAVVGTIPQQLRAMGFCRGDINATDCFSCLTQAFKDLSNDCSYDKDGTIYYDPCILHYSGVRTLPGNDTGPTTETYTVNSNAIVTSDPARFISLRAALINATVAYAANNSTRLFATGEADFNHEFPKVYTLAQCRPDRTPAQCRRCLATIVAGNLGGFQNYAGGRVLAINCTYRYETVPFFNGPAMVRMASPISGAPAPAPASTPGPAVQPTVGTSPDARLGHEFDVMFAHTGRRKYSTVAIVVLAVGLPTLAASNLVACICFWRRRRPIEQVKKQSYPMYSAEAEDMETVDSMMIDVSTLRAATRDFDESNKLGEGGFGAVYKGVLPDGDEIAVKRLSKSSTQGVEELKNELALVAKLKHRNLVRLVGVCLEQQERLLVYEFLPNRSLDLILFDTENEEREQLDWGQRYRIINGVARGLQYLHEDSQLKVVHRDLKASNILLDANMNPKISDFGLARIFGRDQTQAVTNRVVGTYGYMAPEYQMRGNYSVKSDAFSFGVMVLEIVTGRKNSNDGDRPQQSGHLLTTVWEHWEAGTVAELVDPGMSGSFPVGDVLKCIHIGLLCVQGDPAARPVMSSVVMMLGSDTITLQAPSKPAFFARNNGTDNTTVSTASVQG</sequence>
<evidence type="ECO:0008006" key="20">
    <source>
        <dbReference type="Google" id="ProtNLM"/>
    </source>
</evidence>
<feature type="domain" description="Gnk2-homologous" evidence="18">
    <location>
        <begin position="139"/>
        <end position="246"/>
    </location>
</feature>
<evidence type="ECO:0000256" key="11">
    <source>
        <dbReference type="ARBA" id="ARBA00023136"/>
    </source>
</evidence>
<dbReference type="PANTHER" id="PTHR27002">
    <property type="entry name" value="RECEPTOR-LIKE SERINE/THREONINE-PROTEIN KINASE SD1-8"/>
    <property type="match status" value="1"/>
</dbReference>
<evidence type="ECO:0000256" key="6">
    <source>
        <dbReference type="ARBA" id="ARBA00022737"/>
    </source>
</evidence>
<dbReference type="Pfam" id="PF01657">
    <property type="entry name" value="Stress-antifung"/>
    <property type="match status" value="2"/>
</dbReference>
<keyword evidence="3" id="KW-0808">Transferase</keyword>
<dbReference type="GO" id="GO:0005886">
    <property type="term" value="C:plasma membrane"/>
    <property type="evidence" value="ECO:0007669"/>
    <property type="project" value="TreeGrafter"/>
</dbReference>
<evidence type="ECO:0000256" key="9">
    <source>
        <dbReference type="ARBA" id="ARBA00022840"/>
    </source>
</evidence>
<evidence type="ECO:0000256" key="2">
    <source>
        <dbReference type="ARBA" id="ARBA00022527"/>
    </source>
</evidence>
<dbReference type="PANTHER" id="PTHR27002:SF1040">
    <property type="entry name" value="OS07G0538400 PROTEIN"/>
    <property type="match status" value="1"/>
</dbReference>
<reference evidence="19" key="1">
    <citation type="submission" date="2018-04" db="EMBL/GenBank/DDBJ databases">
        <title>WGS assembly of Panicum hallii.</title>
        <authorList>
            <person name="Lovell J."/>
            <person name="Jenkins J."/>
            <person name="Lowry D."/>
            <person name="Mamidi S."/>
            <person name="Sreedasyam A."/>
            <person name="Weng X."/>
            <person name="Barry K."/>
            <person name="Bonette J."/>
            <person name="Campitelli B."/>
            <person name="Daum C."/>
            <person name="Gordon S."/>
            <person name="Gould B."/>
            <person name="Lipzen A."/>
            <person name="Macqueen A."/>
            <person name="Palacio-Mejia J."/>
            <person name="Plott C."/>
            <person name="Shakirov E."/>
            <person name="Shu S."/>
            <person name="Yoshinaga Y."/>
            <person name="Zane M."/>
            <person name="Rokhsar D."/>
            <person name="Grimwood J."/>
            <person name="Schmutz J."/>
            <person name="Juenger T."/>
        </authorList>
    </citation>
    <scope>NUCLEOTIDE SEQUENCE [LARGE SCALE GENOMIC DNA]</scope>
    <source>
        <strain evidence="19">FIL2</strain>
    </source>
</reference>
<dbReference type="Proteomes" id="UP000243499">
    <property type="component" value="Chromosome 2"/>
</dbReference>
<dbReference type="FunFam" id="3.30.430.20:FF:000004">
    <property type="entry name" value="Receptor-like serine-threonine protein kinase"/>
    <property type="match status" value="1"/>
</dbReference>
<dbReference type="SUPFAM" id="SSF56112">
    <property type="entry name" value="Protein kinase-like (PK-like)"/>
    <property type="match status" value="1"/>
</dbReference>
<dbReference type="GO" id="GO:0004674">
    <property type="term" value="F:protein serine/threonine kinase activity"/>
    <property type="evidence" value="ECO:0007669"/>
    <property type="project" value="UniProtKB-KW"/>
</dbReference>
<dbReference type="AlphaFoldDB" id="A0A2T8KS65"/>
<keyword evidence="8" id="KW-0418">Kinase</keyword>
<feature type="transmembrane region" description="Helical" evidence="15">
    <location>
        <begin position="306"/>
        <end position="330"/>
    </location>
</feature>
<proteinExistence type="predicted"/>
<dbReference type="FunFam" id="1.10.510.10:FF:000129">
    <property type="entry name" value="cysteine-rich receptor-like protein kinase 10"/>
    <property type="match status" value="1"/>
</dbReference>
<feature type="chain" id="PRO_5015575672" description="Cysteine-rich receptor-like protein kinase 10" evidence="16">
    <location>
        <begin position="26"/>
        <end position="682"/>
    </location>
</feature>
<evidence type="ECO:0000256" key="4">
    <source>
        <dbReference type="ARBA" id="ARBA00022692"/>
    </source>
</evidence>
<dbReference type="PROSITE" id="PS00108">
    <property type="entry name" value="PROTEIN_KINASE_ST"/>
    <property type="match status" value="1"/>
</dbReference>
<protein>
    <recommendedName>
        <fullName evidence="20">Cysteine-rich receptor-like protein kinase 10</fullName>
    </recommendedName>
</protein>
<accession>A0A2T8KS65</accession>
<gene>
    <name evidence="19" type="ORF">PAHAL_2G398400</name>
</gene>
<dbReference type="Gene3D" id="1.10.510.10">
    <property type="entry name" value="Transferase(Phosphotransferase) domain 1"/>
    <property type="match status" value="1"/>
</dbReference>
<evidence type="ECO:0000256" key="10">
    <source>
        <dbReference type="ARBA" id="ARBA00022989"/>
    </source>
</evidence>
<evidence type="ECO:0000313" key="19">
    <source>
        <dbReference type="EMBL" id="PVH65000.1"/>
    </source>
</evidence>
<dbReference type="CDD" id="cd14066">
    <property type="entry name" value="STKc_IRAK"/>
    <property type="match status" value="1"/>
</dbReference>
<feature type="domain" description="Protein kinase" evidence="17">
    <location>
        <begin position="374"/>
        <end position="653"/>
    </location>
</feature>
<dbReference type="InterPro" id="IPR038408">
    <property type="entry name" value="GNK2_sf"/>
</dbReference>
<organism evidence="19">
    <name type="scientific">Panicum hallii</name>
    <dbReference type="NCBI Taxonomy" id="206008"/>
    <lineage>
        <taxon>Eukaryota</taxon>
        <taxon>Viridiplantae</taxon>
        <taxon>Streptophyta</taxon>
        <taxon>Embryophyta</taxon>
        <taxon>Tracheophyta</taxon>
        <taxon>Spermatophyta</taxon>
        <taxon>Magnoliopsida</taxon>
        <taxon>Liliopsida</taxon>
        <taxon>Poales</taxon>
        <taxon>Poaceae</taxon>
        <taxon>PACMAD clade</taxon>
        <taxon>Panicoideae</taxon>
        <taxon>Panicodae</taxon>
        <taxon>Paniceae</taxon>
        <taxon>Panicinae</taxon>
        <taxon>Panicum</taxon>
        <taxon>Panicum sect. Panicum</taxon>
    </lineage>
</organism>
<dbReference type="Gene3D" id="3.30.430.20">
    <property type="entry name" value="Gnk2 domain, C-X8-C-X2-C motif"/>
    <property type="match status" value="2"/>
</dbReference>